<sequence>MCHVRYSLYQQYHDAKVRQGIFYCVKARRHDFFRDYGLCDMTMLRFEPDKQVGFREYMRSDGTRSYFFCLDTVRSLFLDAGFTEVRNFLF</sequence>
<organism evidence="3 4">
    <name type="scientific">Glycine soja</name>
    <name type="common">Wild soybean</name>
    <dbReference type="NCBI Taxonomy" id="3848"/>
    <lineage>
        <taxon>Eukaryota</taxon>
        <taxon>Viridiplantae</taxon>
        <taxon>Streptophyta</taxon>
        <taxon>Embryophyta</taxon>
        <taxon>Tracheophyta</taxon>
        <taxon>Spermatophyta</taxon>
        <taxon>Magnoliopsida</taxon>
        <taxon>eudicotyledons</taxon>
        <taxon>Gunneridae</taxon>
        <taxon>Pentapetalae</taxon>
        <taxon>rosids</taxon>
        <taxon>fabids</taxon>
        <taxon>Fabales</taxon>
        <taxon>Fabaceae</taxon>
        <taxon>Papilionoideae</taxon>
        <taxon>50 kb inversion clade</taxon>
        <taxon>NPAAA clade</taxon>
        <taxon>indigoferoid/millettioid clade</taxon>
        <taxon>Phaseoleae</taxon>
        <taxon>Glycine</taxon>
        <taxon>Glycine subgen. Soja</taxon>
    </lineage>
</organism>
<evidence type="ECO:0000256" key="2">
    <source>
        <dbReference type="ARBA" id="ARBA00022679"/>
    </source>
</evidence>
<keyword evidence="1 3" id="KW-0489">Methyltransferase</keyword>
<accession>A0A445F8U0</accession>
<keyword evidence="4" id="KW-1185">Reference proteome</keyword>
<comment type="caution">
    <text evidence="3">The sequence shown here is derived from an EMBL/GenBank/DDBJ whole genome shotgun (WGS) entry which is preliminary data.</text>
</comment>
<dbReference type="AlphaFoldDB" id="A0A445F8U0"/>
<evidence type="ECO:0000256" key="1">
    <source>
        <dbReference type="ARBA" id="ARBA00022603"/>
    </source>
</evidence>
<evidence type="ECO:0000313" key="4">
    <source>
        <dbReference type="Proteomes" id="UP000289340"/>
    </source>
</evidence>
<dbReference type="Proteomes" id="UP000289340">
    <property type="component" value="Chromosome 20"/>
</dbReference>
<dbReference type="GO" id="GO:0008757">
    <property type="term" value="F:S-adenosylmethionine-dependent methyltransferase activity"/>
    <property type="evidence" value="ECO:0007669"/>
    <property type="project" value="UniProtKB-ARBA"/>
</dbReference>
<name>A0A445F8U0_GLYSO</name>
<dbReference type="GO" id="GO:0032259">
    <property type="term" value="P:methylation"/>
    <property type="evidence" value="ECO:0007669"/>
    <property type="project" value="UniProtKB-KW"/>
</dbReference>
<protein>
    <submittedName>
        <fullName evidence="3">Methyltransferase-like protein 6</fullName>
    </submittedName>
</protein>
<dbReference type="PANTHER" id="PTHR22809">
    <property type="entry name" value="METHYLTRANSFERASE-RELATED"/>
    <property type="match status" value="1"/>
</dbReference>
<dbReference type="PANTHER" id="PTHR22809:SF14">
    <property type="entry name" value="TRNA N(3)-METHYLCYTIDINE METHYLTRANSFERASE"/>
    <property type="match status" value="1"/>
</dbReference>
<gene>
    <name evidence="3" type="ORF">D0Y65_054860</name>
</gene>
<proteinExistence type="predicted"/>
<evidence type="ECO:0000313" key="3">
    <source>
        <dbReference type="EMBL" id="RZB45225.1"/>
    </source>
</evidence>
<dbReference type="InterPro" id="IPR026113">
    <property type="entry name" value="METTL2/6/8-like"/>
</dbReference>
<reference evidence="3 4" key="1">
    <citation type="submission" date="2018-09" db="EMBL/GenBank/DDBJ databases">
        <title>A high-quality reference genome of wild soybean provides a powerful tool to mine soybean genomes.</title>
        <authorList>
            <person name="Xie M."/>
            <person name="Chung C.Y.L."/>
            <person name="Li M.-W."/>
            <person name="Wong F.-L."/>
            <person name="Chan T.-F."/>
            <person name="Lam H.-M."/>
        </authorList>
    </citation>
    <scope>NUCLEOTIDE SEQUENCE [LARGE SCALE GENOMIC DNA]</scope>
    <source>
        <strain evidence="4">cv. W05</strain>
        <tissue evidence="3">Hypocotyl of etiolated seedlings</tissue>
    </source>
</reference>
<dbReference type="EMBL" id="QZWG01000020">
    <property type="protein sequence ID" value="RZB45225.1"/>
    <property type="molecule type" value="Genomic_DNA"/>
</dbReference>
<keyword evidence="2 3" id="KW-0808">Transferase</keyword>